<dbReference type="GO" id="GO:0016020">
    <property type="term" value="C:membrane"/>
    <property type="evidence" value="ECO:0007669"/>
    <property type="project" value="InterPro"/>
</dbReference>
<accession>A0A6J4VLX7</accession>
<dbReference type="AlphaFoldDB" id="A0A6J4VLX7"/>
<reference evidence="2" key="1">
    <citation type="submission" date="2020-02" db="EMBL/GenBank/DDBJ databases">
        <authorList>
            <person name="Meier V. D."/>
        </authorList>
    </citation>
    <scope>NUCLEOTIDE SEQUENCE</scope>
    <source>
        <strain evidence="2">AVDCRST_MAG88</strain>
    </source>
</reference>
<protein>
    <recommendedName>
        <fullName evidence="3">Cell division integral membrane protein, YggT and half-length relatives</fullName>
    </recommendedName>
</protein>
<proteinExistence type="predicted"/>
<dbReference type="EMBL" id="CADCWM010000828">
    <property type="protein sequence ID" value="CAA9581880.1"/>
    <property type="molecule type" value="Genomic_DNA"/>
</dbReference>
<organism evidence="2">
    <name type="scientific">uncultured Thermomicrobiales bacterium</name>
    <dbReference type="NCBI Taxonomy" id="1645740"/>
    <lineage>
        <taxon>Bacteria</taxon>
        <taxon>Pseudomonadati</taxon>
        <taxon>Thermomicrobiota</taxon>
        <taxon>Thermomicrobia</taxon>
        <taxon>Thermomicrobiales</taxon>
        <taxon>environmental samples</taxon>
    </lineage>
</organism>
<feature type="transmembrane region" description="Helical" evidence="1">
    <location>
        <begin position="67"/>
        <end position="88"/>
    </location>
</feature>
<name>A0A6J4VLX7_9BACT</name>
<evidence type="ECO:0000313" key="2">
    <source>
        <dbReference type="EMBL" id="CAA9581880.1"/>
    </source>
</evidence>
<evidence type="ECO:0008006" key="3">
    <source>
        <dbReference type="Google" id="ProtNLM"/>
    </source>
</evidence>
<sequence>MIPLLFDILRFLVGTLPTVLFIGFIVNLADPGGRWGVTRVLNRVTTPFFDQVRGTLPRIGALDISPILIWLLSIVVGYLLTALQGSFYRAG</sequence>
<keyword evidence="1" id="KW-0812">Transmembrane</keyword>
<gene>
    <name evidence="2" type="ORF">AVDCRST_MAG88-3439</name>
</gene>
<evidence type="ECO:0000256" key="1">
    <source>
        <dbReference type="SAM" id="Phobius"/>
    </source>
</evidence>
<keyword evidence="1" id="KW-1133">Transmembrane helix</keyword>
<keyword evidence="1" id="KW-0472">Membrane</keyword>
<feature type="transmembrane region" description="Helical" evidence="1">
    <location>
        <begin position="7"/>
        <end position="29"/>
    </location>
</feature>